<dbReference type="InterPro" id="IPR017896">
    <property type="entry name" value="4Fe4S_Fe-S-bd"/>
</dbReference>
<protein>
    <submittedName>
        <fullName evidence="7">Ferredoxin-type protein NapF</fullName>
    </submittedName>
</protein>
<dbReference type="PANTHER" id="PTHR43687:SF1">
    <property type="entry name" value="FERREDOXIN III"/>
    <property type="match status" value="1"/>
</dbReference>
<dbReference type="InterPro" id="IPR017900">
    <property type="entry name" value="4Fe4S_Fe_S_CS"/>
</dbReference>
<evidence type="ECO:0000256" key="1">
    <source>
        <dbReference type="ARBA" id="ARBA00022485"/>
    </source>
</evidence>
<evidence type="ECO:0000256" key="5">
    <source>
        <dbReference type="ARBA" id="ARBA00023014"/>
    </source>
</evidence>
<keyword evidence="8" id="KW-1185">Reference proteome</keyword>
<evidence type="ECO:0000313" key="7">
    <source>
        <dbReference type="EMBL" id="RXF70900.1"/>
    </source>
</evidence>
<comment type="caution">
    <text evidence="7">The sequence shown here is derived from an EMBL/GenBank/DDBJ whole genome shotgun (WGS) entry which is preliminary data.</text>
</comment>
<dbReference type="GO" id="GO:0046872">
    <property type="term" value="F:metal ion binding"/>
    <property type="evidence" value="ECO:0007669"/>
    <property type="project" value="UniProtKB-KW"/>
</dbReference>
<keyword evidence="2" id="KW-0479">Metal-binding</keyword>
<dbReference type="Pfam" id="PF12838">
    <property type="entry name" value="Fer4_7"/>
    <property type="match status" value="1"/>
</dbReference>
<dbReference type="InterPro" id="IPR004496">
    <property type="entry name" value="NapF"/>
</dbReference>
<evidence type="ECO:0000259" key="6">
    <source>
        <dbReference type="PROSITE" id="PS51379"/>
    </source>
</evidence>
<feature type="domain" description="4Fe-4S ferredoxin-type" evidence="6">
    <location>
        <begin position="132"/>
        <end position="161"/>
    </location>
</feature>
<keyword evidence="5" id="KW-0411">Iron-sulfur</keyword>
<dbReference type="Pfam" id="PF13187">
    <property type="entry name" value="Fer4_9"/>
    <property type="match status" value="1"/>
</dbReference>
<dbReference type="Gene3D" id="3.30.70.20">
    <property type="match status" value="2"/>
</dbReference>
<feature type="domain" description="4Fe-4S ferredoxin-type" evidence="6">
    <location>
        <begin position="60"/>
        <end position="90"/>
    </location>
</feature>
<reference evidence="7 8" key="1">
    <citation type="submission" date="2018-12" db="EMBL/GenBank/DDBJ databases">
        <title>bacterium Hansschlegelia zhihuaiae S113.</title>
        <authorList>
            <person name="He J."/>
        </authorList>
    </citation>
    <scope>NUCLEOTIDE SEQUENCE [LARGE SCALE GENOMIC DNA]</scope>
    <source>
        <strain evidence="7 8">S 113</strain>
    </source>
</reference>
<keyword evidence="1" id="KW-0004">4Fe-4S</keyword>
<dbReference type="GO" id="GO:0051539">
    <property type="term" value="F:4 iron, 4 sulfur cluster binding"/>
    <property type="evidence" value="ECO:0007669"/>
    <property type="project" value="UniProtKB-KW"/>
</dbReference>
<dbReference type="PROSITE" id="PS51379">
    <property type="entry name" value="4FE4S_FER_2"/>
    <property type="match status" value="3"/>
</dbReference>
<gene>
    <name evidence="7" type="ORF">EK403_15940</name>
</gene>
<dbReference type="PANTHER" id="PTHR43687">
    <property type="entry name" value="ADENYLYLSULFATE REDUCTASE, BETA SUBUNIT"/>
    <property type="match status" value="1"/>
</dbReference>
<dbReference type="PROSITE" id="PS00198">
    <property type="entry name" value="4FE4S_FER_1"/>
    <property type="match status" value="3"/>
</dbReference>
<evidence type="ECO:0000256" key="4">
    <source>
        <dbReference type="ARBA" id="ARBA00023004"/>
    </source>
</evidence>
<dbReference type="AlphaFoldDB" id="A0A4Q0MC57"/>
<name>A0A4Q0MC57_9HYPH</name>
<keyword evidence="4" id="KW-0408">Iron</keyword>
<dbReference type="Proteomes" id="UP000289708">
    <property type="component" value="Unassembled WGS sequence"/>
</dbReference>
<feature type="domain" description="4Fe-4S ferredoxin-type" evidence="6">
    <location>
        <begin position="30"/>
        <end position="59"/>
    </location>
</feature>
<dbReference type="EMBL" id="RYFI01000016">
    <property type="protein sequence ID" value="RXF70900.1"/>
    <property type="molecule type" value="Genomic_DNA"/>
</dbReference>
<keyword evidence="3" id="KW-0677">Repeat</keyword>
<dbReference type="CDD" id="cd10564">
    <property type="entry name" value="NapF_like"/>
    <property type="match status" value="1"/>
</dbReference>
<dbReference type="RefSeq" id="WP_128778466.1">
    <property type="nucleotide sequence ID" value="NZ_RYFI01000016.1"/>
</dbReference>
<dbReference type="SUPFAM" id="SSF54862">
    <property type="entry name" value="4Fe-4S ferredoxins"/>
    <property type="match status" value="1"/>
</dbReference>
<sequence length="166" mass="17882">MRDEPADQSRRGFLFGRHASATFNVRPPWTREMTVRSACNGCGECSIACPQQIVKLDANRRPLVIFGDECTFCGACADVCPEPVFDRSVEPFTHVARVGSDCFPKRGVICWSCGDACPEAVIRFRPRAGGPALPTIDESRCTGCGACVAICPAQAVMVEPLLEAVA</sequence>
<evidence type="ECO:0000256" key="3">
    <source>
        <dbReference type="ARBA" id="ARBA00022737"/>
    </source>
</evidence>
<evidence type="ECO:0000313" key="8">
    <source>
        <dbReference type="Proteomes" id="UP000289708"/>
    </source>
</evidence>
<dbReference type="OrthoDB" id="9800445at2"/>
<dbReference type="InterPro" id="IPR050572">
    <property type="entry name" value="Fe-S_Ferredoxin"/>
</dbReference>
<proteinExistence type="predicted"/>
<organism evidence="7 8">
    <name type="scientific">Hansschlegelia zhihuaiae</name>
    <dbReference type="NCBI Taxonomy" id="405005"/>
    <lineage>
        <taxon>Bacteria</taxon>
        <taxon>Pseudomonadati</taxon>
        <taxon>Pseudomonadota</taxon>
        <taxon>Alphaproteobacteria</taxon>
        <taxon>Hyphomicrobiales</taxon>
        <taxon>Methylopilaceae</taxon>
        <taxon>Hansschlegelia</taxon>
    </lineage>
</organism>
<evidence type="ECO:0000256" key="2">
    <source>
        <dbReference type="ARBA" id="ARBA00022723"/>
    </source>
</evidence>
<accession>A0A4Q0MC57</accession>